<dbReference type="InParanoid" id="A0A078ARB9"/>
<evidence type="ECO:0000256" key="1">
    <source>
        <dbReference type="SAM" id="MobiDB-lite"/>
    </source>
</evidence>
<reference evidence="2 3" key="1">
    <citation type="submission" date="2014-06" db="EMBL/GenBank/DDBJ databases">
        <authorList>
            <person name="Swart Estienne"/>
        </authorList>
    </citation>
    <scope>NUCLEOTIDE SEQUENCE [LARGE SCALE GENOMIC DNA]</scope>
    <source>
        <strain evidence="2 3">130c</strain>
    </source>
</reference>
<name>A0A078ARB9_STYLE</name>
<evidence type="ECO:0000313" key="3">
    <source>
        <dbReference type="Proteomes" id="UP000039865"/>
    </source>
</evidence>
<organism evidence="2 3">
    <name type="scientific">Stylonychia lemnae</name>
    <name type="common">Ciliate</name>
    <dbReference type="NCBI Taxonomy" id="5949"/>
    <lineage>
        <taxon>Eukaryota</taxon>
        <taxon>Sar</taxon>
        <taxon>Alveolata</taxon>
        <taxon>Ciliophora</taxon>
        <taxon>Intramacronucleata</taxon>
        <taxon>Spirotrichea</taxon>
        <taxon>Stichotrichia</taxon>
        <taxon>Sporadotrichida</taxon>
        <taxon>Oxytrichidae</taxon>
        <taxon>Stylonychinae</taxon>
        <taxon>Stylonychia</taxon>
    </lineage>
</organism>
<proteinExistence type="predicted"/>
<feature type="region of interest" description="Disordered" evidence="1">
    <location>
        <begin position="77"/>
        <end position="112"/>
    </location>
</feature>
<protein>
    <submittedName>
        <fullName evidence="2">Uncharacterized protein</fullName>
    </submittedName>
</protein>
<dbReference type="Proteomes" id="UP000039865">
    <property type="component" value="Unassembled WGS sequence"/>
</dbReference>
<accession>A0A078ARB9</accession>
<gene>
    <name evidence="2" type="primary">Contig8178.g8723</name>
    <name evidence="2" type="ORF">STYLEM_12822</name>
</gene>
<sequence>MHAQSYMTKSRRNQKKNRNARFLSSRKIKVWRFAKIVSFTIPSVTKKRYCSLVERINNLTLDDRSLHYNQIQLLNSDHSDKDISSTTTTTQSKNDQLLNKTNQTKRKNKRSTANYQSLETRAYNYMRPPSPKRKRIKVR</sequence>
<feature type="compositionally biased region" description="Basic residues" evidence="1">
    <location>
        <begin position="9"/>
        <end position="21"/>
    </location>
</feature>
<dbReference type="AlphaFoldDB" id="A0A078ARB9"/>
<evidence type="ECO:0000313" key="2">
    <source>
        <dbReference type="EMBL" id="CDW83772.1"/>
    </source>
</evidence>
<dbReference type="EMBL" id="CCKQ01012162">
    <property type="protein sequence ID" value="CDW83772.1"/>
    <property type="molecule type" value="Genomic_DNA"/>
</dbReference>
<keyword evidence="3" id="KW-1185">Reference proteome</keyword>
<feature type="region of interest" description="Disordered" evidence="1">
    <location>
        <begin position="1"/>
        <end position="21"/>
    </location>
</feature>